<reference evidence="2" key="1">
    <citation type="journal article" date="2019" name="Curr. Biol.">
        <title>Genome Sequence of Striga asiatica Provides Insight into the Evolution of Plant Parasitism.</title>
        <authorList>
            <person name="Yoshida S."/>
            <person name="Kim S."/>
            <person name="Wafula E.K."/>
            <person name="Tanskanen J."/>
            <person name="Kim Y.M."/>
            <person name="Honaas L."/>
            <person name="Yang Z."/>
            <person name="Spallek T."/>
            <person name="Conn C.E."/>
            <person name="Ichihashi Y."/>
            <person name="Cheong K."/>
            <person name="Cui S."/>
            <person name="Der J.P."/>
            <person name="Gundlach H."/>
            <person name="Jiao Y."/>
            <person name="Hori C."/>
            <person name="Ishida J.K."/>
            <person name="Kasahara H."/>
            <person name="Kiba T."/>
            <person name="Kim M.S."/>
            <person name="Koo N."/>
            <person name="Laohavisit A."/>
            <person name="Lee Y.H."/>
            <person name="Lumba S."/>
            <person name="McCourt P."/>
            <person name="Mortimer J.C."/>
            <person name="Mutuku J.M."/>
            <person name="Nomura T."/>
            <person name="Sasaki-Sekimoto Y."/>
            <person name="Seto Y."/>
            <person name="Wang Y."/>
            <person name="Wakatake T."/>
            <person name="Sakakibara H."/>
            <person name="Demura T."/>
            <person name="Yamaguchi S."/>
            <person name="Yoneyama K."/>
            <person name="Manabe R.I."/>
            <person name="Nelson D.C."/>
            <person name="Schulman A.H."/>
            <person name="Timko M.P."/>
            <person name="dePamphilis C.W."/>
            <person name="Choi D."/>
            <person name="Shirasu K."/>
        </authorList>
    </citation>
    <scope>NUCLEOTIDE SEQUENCE [LARGE SCALE GENOMIC DNA]</scope>
    <source>
        <strain evidence="2">cv. UVA1</strain>
    </source>
</reference>
<dbReference type="Proteomes" id="UP000325081">
    <property type="component" value="Unassembled WGS sequence"/>
</dbReference>
<keyword evidence="2" id="KW-1185">Reference proteome</keyword>
<organism evidence="1 2">
    <name type="scientific">Striga asiatica</name>
    <name type="common">Asiatic witchweed</name>
    <name type="synonym">Buchnera asiatica</name>
    <dbReference type="NCBI Taxonomy" id="4170"/>
    <lineage>
        <taxon>Eukaryota</taxon>
        <taxon>Viridiplantae</taxon>
        <taxon>Streptophyta</taxon>
        <taxon>Embryophyta</taxon>
        <taxon>Tracheophyta</taxon>
        <taxon>Spermatophyta</taxon>
        <taxon>Magnoliopsida</taxon>
        <taxon>eudicotyledons</taxon>
        <taxon>Gunneridae</taxon>
        <taxon>Pentapetalae</taxon>
        <taxon>asterids</taxon>
        <taxon>lamiids</taxon>
        <taxon>Lamiales</taxon>
        <taxon>Orobanchaceae</taxon>
        <taxon>Buchnereae</taxon>
        <taxon>Striga</taxon>
    </lineage>
</organism>
<sequence>MAMDSRAYNFSYSTTSIQQNLIAAAQRQQWWRRGHFRALSAACLLRLRGRGRSHGRKNPQYPERGCGAWSECECVCERESFALFLEMKMKVGEAKMTKRPSGFVCVEKAERRALWRPWKLQRLRREKRMKGSKHVAGWSLPHHCAFRKAAQAHT</sequence>
<evidence type="ECO:0000313" key="1">
    <source>
        <dbReference type="EMBL" id="GER36819.1"/>
    </source>
</evidence>
<comment type="caution">
    <text evidence="1">The sequence shown here is derived from an EMBL/GenBank/DDBJ whole genome shotgun (WGS) entry which is preliminary data.</text>
</comment>
<proteinExistence type="predicted"/>
<accession>A0A5A7PVE3</accession>
<protein>
    <submittedName>
        <fullName evidence="1">Ribosome maturation factor RimP</fullName>
    </submittedName>
</protein>
<evidence type="ECO:0000313" key="2">
    <source>
        <dbReference type="Proteomes" id="UP000325081"/>
    </source>
</evidence>
<dbReference type="EMBL" id="BKCP01005217">
    <property type="protein sequence ID" value="GER36819.1"/>
    <property type="molecule type" value="Genomic_DNA"/>
</dbReference>
<name>A0A5A7PVE3_STRAF</name>
<dbReference type="AlphaFoldDB" id="A0A5A7PVE3"/>
<gene>
    <name evidence="1" type="ORF">STAS_13190</name>
</gene>